<dbReference type="AlphaFoldDB" id="A0AAV7WRK6"/>
<proteinExistence type="predicted"/>
<feature type="region of interest" description="Disordered" evidence="1">
    <location>
        <begin position="16"/>
        <end position="106"/>
    </location>
</feature>
<feature type="compositionally biased region" description="Low complexity" evidence="1">
    <location>
        <begin position="63"/>
        <end position="76"/>
    </location>
</feature>
<keyword evidence="3" id="KW-1185">Reference proteome</keyword>
<evidence type="ECO:0000313" key="2">
    <source>
        <dbReference type="EMBL" id="KAJ1215803.1"/>
    </source>
</evidence>
<evidence type="ECO:0000313" key="3">
    <source>
        <dbReference type="Proteomes" id="UP001066276"/>
    </source>
</evidence>
<accession>A0AAV7WRK6</accession>
<comment type="caution">
    <text evidence="2">The sequence shown here is derived from an EMBL/GenBank/DDBJ whole genome shotgun (WGS) entry which is preliminary data.</text>
</comment>
<protein>
    <submittedName>
        <fullName evidence="2">Uncharacterized protein</fullName>
    </submittedName>
</protein>
<gene>
    <name evidence="2" type="ORF">NDU88_003410</name>
</gene>
<sequence>MIRAWPRWRREWTRLRELRHPGPIKSFATPDRCTPDPPSSEKGDRKLRAPRGGTRGWPTSTESRGSGPSGLGPRLLIAGAERGGVGRVVRPGGRRHFGQPGGAVEEPSGAQAAAEAGGGASCLKAVSWDVPGELGLQRLGRPFFVLVPVAVEGPWREVGAAVRCHRSASGPR</sequence>
<name>A0AAV7WRK6_PLEWA</name>
<organism evidence="2 3">
    <name type="scientific">Pleurodeles waltl</name>
    <name type="common">Iberian ribbed newt</name>
    <dbReference type="NCBI Taxonomy" id="8319"/>
    <lineage>
        <taxon>Eukaryota</taxon>
        <taxon>Metazoa</taxon>
        <taxon>Chordata</taxon>
        <taxon>Craniata</taxon>
        <taxon>Vertebrata</taxon>
        <taxon>Euteleostomi</taxon>
        <taxon>Amphibia</taxon>
        <taxon>Batrachia</taxon>
        <taxon>Caudata</taxon>
        <taxon>Salamandroidea</taxon>
        <taxon>Salamandridae</taxon>
        <taxon>Pleurodelinae</taxon>
        <taxon>Pleurodeles</taxon>
    </lineage>
</organism>
<evidence type="ECO:0000256" key="1">
    <source>
        <dbReference type="SAM" id="MobiDB-lite"/>
    </source>
</evidence>
<dbReference type="Proteomes" id="UP001066276">
    <property type="component" value="Chromosome 1_1"/>
</dbReference>
<reference evidence="2" key="1">
    <citation type="journal article" date="2022" name="bioRxiv">
        <title>Sequencing and chromosome-scale assembly of the giantPleurodeles waltlgenome.</title>
        <authorList>
            <person name="Brown T."/>
            <person name="Elewa A."/>
            <person name="Iarovenko S."/>
            <person name="Subramanian E."/>
            <person name="Araus A.J."/>
            <person name="Petzold A."/>
            <person name="Susuki M."/>
            <person name="Suzuki K.-i.T."/>
            <person name="Hayashi T."/>
            <person name="Toyoda A."/>
            <person name="Oliveira C."/>
            <person name="Osipova E."/>
            <person name="Leigh N.D."/>
            <person name="Simon A."/>
            <person name="Yun M.H."/>
        </authorList>
    </citation>
    <scope>NUCLEOTIDE SEQUENCE</scope>
    <source>
        <strain evidence="2">20211129_DDA</strain>
        <tissue evidence="2">Liver</tissue>
    </source>
</reference>
<dbReference type="EMBL" id="JANPWB010000001">
    <property type="protein sequence ID" value="KAJ1215803.1"/>
    <property type="molecule type" value="Genomic_DNA"/>
</dbReference>